<organism evidence="1 2">
    <name type="scientific">Garicola koreensis</name>
    <dbReference type="NCBI Taxonomy" id="1262554"/>
    <lineage>
        <taxon>Bacteria</taxon>
        <taxon>Bacillati</taxon>
        <taxon>Actinomycetota</taxon>
        <taxon>Actinomycetes</taxon>
        <taxon>Micrococcales</taxon>
        <taxon>Micrococcaceae</taxon>
        <taxon>Garicola</taxon>
    </lineage>
</organism>
<reference evidence="1 2" key="1">
    <citation type="submission" date="2020-08" db="EMBL/GenBank/DDBJ databases">
        <title>Sequencing the genomes of 1000 actinobacteria strains.</title>
        <authorList>
            <person name="Klenk H.-P."/>
        </authorList>
    </citation>
    <scope>NUCLEOTIDE SEQUENCE [LARGE SCALE GENOMIC DNA]</scope>
    <source>
        <strain evidence="1 2">DSM 28238</strain>
    </source>
</reference>
<keyword evidence="2" id="KW-1185">Reference proteome</keyword>
<sequence>MSLVMAHRQGLVTIPTLADRSLSVPERLD</sequence>
<evidence type="ECO:0000313" key="2">
    <source>
        <dbReference type="Proteomes" id="UP000547528"/>
    </source>
</evidence>
<protein>
    <submittedName>
        <fullName evidence="1">Uncharacterized protein</fullName>
    </submittedName>
</protein>
<dbReference type="AlphaFoldDB" id="A0A7W5TWL9"/>
<comment type="caution">
    <text evidence="1">The sequence shown here is derived from an EMBL/GenBank/DDBJ whole genome shotgun (WGS) entry which is preliminary data.</text>
</comment>
<name>A0A7W5TWL9_9MICC</name>
<gene>
    <name evidence="1" type="ORF">FHX47_001622</name>
</gene>
<dbReference type="EMBL" id="JACIBT010000005">
    <property type="protein sequence ID" value="MBB3667999.1"/>
    <property type="molecule type" value="Genomic_DNA"/>
</dbReference>
<dbReference type="Proteomes" id="UP000547528">
    <property type="component" value="Unassembled WGS sequence"/>
</dbReference>
<feature type="non-terminal residue" evidence="1">
    <location>
        <position position="29"/>
    </location>
</feature>
<evidence type="ECO:0000313" key="1">
    <source>
        <dbReference type="EMBL" id="MBB3667999.1"/>
    </source>
</evidence>
<accession>A0A7W5TWL9</accession>
<proteinExistence type="predicted"/>